<feature type="compositionally biased region" description="Low complexity" evidence="1">
    <location>
        <begin position="18"/>
        <end position="39"/>
    </location>
</feature>
<comment type="caution">
    <text evidence="3">The sequence shown here is derived from an EMBL/GenBank/DDBJ whole genome shotgun (WGS) entry which is preliminary data.</text>
</comment>
<feature type="transmembrane region" description="Helical" evidence="2">
    <location>
        <begin position="49"/>
        <end position="68"/>
    </location>
</feature>
<evidence type="ECO:0000256" key="2">
    <source>
        <dbReference type="SAM" id="Phobius"/>
    </source>
</evidence>
<feature type="compositionally biased region" description="Basic and acidic residues" evidence="1">
    <location>
        <begin position="1"/>
        <end position="17"/>
    </location>
</feature>
<proteinExistence type="predicted"/>
<dbReference type="InterPro" id="IPR027417">
    <property type="entry name" value="P-loop_NTPase"/>
</dbReference>
<keyword evidence="2" id="KW-1133">Transmembrane helix</keyword>
<evidence type="ECO:0000313" key="4">
    <source>
        <dbReference type="Proteomes" id="UP001530315"/>
    </source>
</evidence>
<sequence>MMRPREKSSCRSARVELRPAAARLPPTTTKTTTAATTAKRGGERRSSGVCLHPLTVVVLSALLLVLLARRTTTTTTAVTTAAAKTTETATAATSIATTTTTTTTRLAPPARDELSSPPARVVVIGDAASSPHDEGAVLDVLRGAFGASVEITTSTTTTITTTMRVVGNGSDIVGRAPTGRKTSPSSSSSMGGNDDEDDRRVAPGDGVLWVVAVRSPCDWAEGVMMMQRQRGEEEEEEEGCDDGGDDDENGDGGGEEETAGRRGRCEGRRERDEDDRYYDDIFDMRRRRLVRLRRVMDAAPRHVKVLRLREFDLNPNVLVMDLVKEYGLVLDDEYSSPALALSSSSSSSSSYSASYSCATDRPKWKDAIQRRIDWTLEGYFGHNRLDCRPCHDKDTRRRSSTEDPTPTSIYVLGERNSGTTFVSNTLAMAFDPPNTMGSDLEKFSIDVPVLLHKHMFRHDLLDDGELGEIRSRNDVLWIMVVRSPCDWAEAMFRKPYHLCPPKKPEMCGPGSDPNKKLWLNQNFVAGLSLLDFFEMEWKDWAESVPFLRGKEEVPSGREVSISKVSANYTYPNVFALRRHKFEIMKQIVEAVPRNVKFVLLKELERSPEMFIQSLVREFNLTVRDDYKPQLPSKVAHTTAEWDAVQNKLDWKIEAEFGFSPFDCRMCYGYERSKSLYNRVKEGKKVKELVAVKEKHP</sequence>
<evidence type="ECO:0008006" key="5">
    <source>
        <dbReference type="Google" id="ProtNLM"/>
    </source>
</evidence>
<keyword evidence="2" id="KW-0812">Transmembrane</keyword>
<name>A0ABD3QYT7_9STRA</name>
<feature type="compositionally biased region" description="Low complexity" evidence="1">
    <location>
        <begin position="97"/>
        <end position="107"/>
    </location>
</feature>
<feature type="region of interest" description="Disordered" evidence="1">
    <location>
        <begin position="1"/>
        <end position="46"/>
    </location>
</feature>
<reference evidence="3 4" key="1">
    <citation type="submission" date="2024-10" db="EMBL/GenBank/DDBJ databases">
        <title>Updated reference genomes for cyclostephanoid diatoms.</title>
        <authorList>
            <person name="Roberts W.R."/>
            <person name="Alverson A.J."/>
        </authorList>
    </citation>
    <scope>NUCLEOTIDE SEQUENCE [LARGE SCALE GENOMIC DNA]</scope>
    <source>
        <strain evidence="3 4">AJA276-08</strain>
    </source>
</reference>
<feature type="region of interest" description="Disordered" evidence="1">
    <location>
        <begin position="227"/>
        <end position="270"/>
    </location>
</feature>
<gene>
    <name evidence="3" type="ORF">ACHAW5_005603</name>
</gene>
<organism evidence="3 4">
    <name type="scientific">Stephanodiscus triporus</name>
    <dbReference type="NCBI Taxonomy" id="2934178"/>
    <lineage>
        <taxon>Eukaryota</taxon>
        <taxon>Sar</taxon>
        <taxon>Stramenopiles</taxon>
        <taxon>Ochrophyta</taxon>
        <taxon>Bacillariophyta</taxon>
        <taxon>Coscinodiscophyceae</taxon>
        <taxon>Thalassiosirophycidae</taxon>
        <taxon>Stephanodiscales</taxon>
        <taxon>Stephanodiscaceae</taxon>
        <taxon>Stephanodiscus</taxon>
    </lineage>
</organism>
<feature type="compositionally biased region" description="Acidic residues" evidence="1">
    <location>
        <begin position="232"/>
        <end position="257"/>
    </location>
</feature>
<protein>
    <recommendedName>
        <fullName evidence="5">Sulfotransferase domain-containing protein</fullName>
    </recommendedName>
</protein>
<feature type="region of interest" description="Disordered" evidence="1">
    <location>
        <begin position="168"/>
        <end position="202"/>
    </location>
</feature>
<dbReference type="Proteomes" id="UP001530315">
    <property type="component" value="Unassembled WGS sequence"/>
</dbReference>
<evidence type="ECO:0000313" key="3">
    <source>
        <dbReference type="EMBL" id="KAL3805542.1"/>
    </source>
</evidence>
<keyword evidence="2" id="KW-0472">Membrane</keyword>
<dbReference type="SUPFAM" id="SSF52540">
    <property type="entry name" value="P-loop containing nucleoside triphosphate hydrolases"/>
    <property type="match status" value="1"/>
</dbReference>
<keyword evidence="4" id="KW-1185">Reference proteome</keyword>
<feature type="region of interest" description="Disordered" evidence="1">
    <location>
        <begin position="97"/>
        <end position="116"/>
    </location>
</feature>
<dbReference type="EMBL" id="JALLAZ020000027">
    <property type="protein sequence ID" value="KAL3805542.1"/>
    <property type="molecule type" value="Genomic_DNA"/>
</dbReference>
<accession>A0ABD3QYT7</accession>
<evidence type="ECO:0000256" key="1">
    <source>
        <dbReference type="SAM" id="MobiDB-lite"/>
    </source>
</evidence>
<feature type="compositionally biased region" description="Basic and acidic residues" evidence="1">
    <location>
        <begin position="258"/>
        <end position="270"/>
    </location>
</feature>
<dbReference type="AlphaFoldDB" id="A0ABD3QYT7"/>